<reference evidence="2" key="1">
    <citation type="submission" date="2020-05" db="EMBL/GenBank/DDBJ databases">
        <title>The draft genome sequence of Maribacter sp. ANRC-HE7.</title>
        <authorList>
            <person name="Mu L."/>
        </authorList>
    </citation>
    <scope>NUCLEOTIDE SEQUENCE</scope>
    <source>
        <strain evidence="2">ANRC-HE7</strain>
    </source>
</reference>
<feature type="signal peptide" evidence="1">
    <location>
        <begin position="1"/>
        <end position="21"/>
    </location>
</feature>
<evidence type="ECO:0000256" key="1">
    <source>
        <dbReference type="SAM" id="SignalP"/>
    </source>
</evidence>
<name>A0ABR7V1D9_9FLAO</name>
<dbReference type="EMBL" id="JABTCF010000001">
    <property type="protein sequence ID" value="MBD0776958.1"/>
    <property type="molecule type" value="Genomic_DNA"/>
</dbReference>
<dbReference type="Pfam" id="PF00756">
    <property type="entry name" value="Esterase"/>
    <property type="match status" value="1"/>
</dbReference>
<dbReference type="InterPro" id="IPR029058">
    <property type="entry name" value="AB_hydrolase_fold"/>
</dbReference>
<dbReference type="PANTHER" id="PTHR48098:SF1">
    <property type="entry name" value="DIACYLGLYCEROL ACYLTRANSFERASE_MYCOLYLTRANSFERASE AG85A"/>
    <property type="match status" value="1"/>
</dbReference>
<feature type="chain" id="PRO_5045284328" evidence="1">
    <location>
        <begin position="22"/>
        <end position="280"/>
    </location>
</feature>
<dbReference type="InterPro" id="IPR000801">
    <property type="entry name" value="Esterase-like"/>
</dbReference>
<proteinExistence type="predicted"/>
<dbReference type="PANTHER" id="PTHR48098">
    <property type="entry name" value="ENTEROCHELIN ESTERASE-RELATED"/>
    <property type="match status" value="1"/>
</dbReference>
<dbReference type="InterPro" id="IPR050583">
    <property type="entry name" value="Mycobacterial_A85_antigen"/>
</dbReference>
<dbReference type="RefSeq" id="WP_188242461.1">
    <property type="nucleotide sequence ID" value="NZ_JABTCF010000001.1"/>
</dbReference>
<dbReference type="Proteomes" id="UP001166021">
    <property type="component" value="Unassembled WGS sequence"/>
</dbReference>
<evidence type="ECO:0000313" key="2">
    <source>
        <dbReference type="EMBL" id="MBD0776958.1"/>
    </source>
</evidence>
<keyword evidence="3" id="KW-1185">Reference proteome</keyword>
<dbReference type="SUPFAM" id="SSF53474">
    <property type="entry name" value="alpha/beta-Hydrolases"/>
    <property type="match status" value="1"/>
</dbReference>
<keyword evidence="1" id="KW-0732">Signal</keyword>
<protein>
    <submittedName>
        <fullName evidence="2">Esterase family protein</fullName>
    </submittedName>
</protein>
<gene>
    <name evidence="2" type="ORF">HPE56_04055</name>
</gene>
<dbReference type="Gene3D" id="3.40.50.1820">
    <property type="entry name" value="alpha/beta hydrolase"/>
    <property type="match status" value="1"/>
</dbReference>
<organism evidence="2 3">
    <name type="scientific">Maribacter aquimaris</name>
    <dbReference type="NCBI Taxonomy" id="2737171"/>
    <lineage>
        <taxon>Bacteria</taxon>
        <taxon>Pseudomonadati</taxon>
        <taxon>Bacteroidota</taxon>
        <taxon>Flavobacteriia</taxon>
        <taxon>Flavobacteriales</taxon>
        <taxon>Flavobacteriaceae</taxon>
        <taxon>Maribacter</taxon>
    </lineage>
</organism>
<sequence>MSVKKVIGLILFLSITASIYASRVDTLVVHSASMGKDIKNVVITPDSYSKKGKGYSVVYLLHGAGGDHKDWLRKAPAIKTYADRYNVIIVCPDGYKTSWYFDSPIDPTMQYETYISKELISEIDTSFNTIPKNTNRAIAGLSMGGHGALYLAFKHTDIWGAAASMSGGVDIRPFPLRWEIAKRLGSYAENQGNWENNTVINLVHLLDGKNLKFLFDCGVDDFFYDANKRLHNKLLERNIPHDYIERPGGHTNTYWKNSIKYQMLFFNDFFESNTNEVQHD</sequence>
<comment type="caution">
    <text evidence="2">The sequence shown here is derived from an EMBL/GenBank/DDBJ whole genome shotgun (WGS) entry which is preliminary data.</text>
</comment>
<evidence type="ECO:0000313" key="3">
    <source>
        <dbReference type="Proteomes" id="UP001166021"/>
    </source>
</evidence>
<accession>A0ABR7V1D9</accession>